<sequence>MSQEQPGYYSPSQAAPAPGTPNYQYVTPQPVDQQYIQPQQQYVQPQQQYAQPGTTLQQPYYPAQTPTPVFQQPVVSPEFKEQPAAIYAPTEAHLAQPVVISAEGGERRGLIAKMHQFQMCCGFIPLHTGAMIIAALMFIFYGYCGLALLTVLNSYRLMGDVYYILTIVLGIFYIAVAVVSGLGFIGVYQQQPQRINLFVKCFLVGSLIWAVLEIVQMAILVAYYSNLCSSAYYSCGFGWAGWIFTFLIGLGFQYYFACCLVSYQRVFLASVGDVEGAQAIGGKNIEMH</sequence>
<dbReference type="Proteomes" id="UP001194580">
    <property type="component" value="Unassembled WGS sequence"/>
</dbReference>
<keyword evidence="2" id="KW-0472">Membrane</keyword>
<keyword evidence="4" id="KW-1185">Reference proteome</keyword>
<feature type="transmembrane region" description="Helical" evidence="2">
    <location>
        <begin position="161"/>
        <end position="185"/>
    </location>
</feature>
<feature type="transmembrane region" description="Helical" evidence="2">
    <location>
        <begin position="117"/>
        <end position="141"/>
    </location>
</feature>
<feature type="region of interest" description="Disordered" evidence="1">
    <location>
        <begin position="1"/>
        <end position="30"/>
    </location>
</feature>
<gene>
    <name evidence="3" type="ORF">BGZ95_000236</name>
</gene>
<feature type="transmembrane region" description="Helical" evidence="2">
    <location>
        <begin position="231"/>
        <end position="256"/>
    </location>
</feature>
<evidence type="ECO:0000256" key="1">
    <source>
        <dbReference type="SAM" id="MobiDB-lite"/>
    </source>
</evidence>
<evidence type="ECO:0000256" key="2">
    <source>
        <dbReference type="SAM" id="Phobius"/>
    </source>
</evidence>
<keyword evidence="2" id="KW-1133">Transmembrane helix</keyword>
<accession>A0AAD4D8J5</accession>
<name>A0AAD4D8J5_9FUNG</name>
<dbReference type="EMBL" id="JAAAIL010001038">
    <property type="protein sequence ID" value="KAG0271892.1"/>
    <property type="molecule type" value="Genomic_DNA"/>
</dbReference>
<feature type="compositionally biased region" description="Polar residues" evidence="1">
    <location>
        <begin position="1"/>
        <end position="13"/>
    </location>
</feature>
<dbReference type="AlphaFoldDB" id="A0AAD4D8J5"/>
<keyword evidence="2" id="KW-0812">Transmembrane</keyword>
<evidence type="ECO:0000313" key="3">
    <source>
        <dbReference type="EMBL" id="KAG0271892.1"/>
    </source>
</evidence>
<evidence type="ECO:0000313" key="4">
    <source>
        <dbReference type="Proteomes" id="UP001194580"/>
    </source>
</evidence>
<reference evidence="3" key="1">
    <citation type="journal article" date="2020" name="Fungal Divers.">
        <title>Resolving the Mortierellaceae phylogeny through synthesis of multi-gene phylogenetics and phylogenomics.</title>
        <authorList>
            <person name="Vandepol N."/>
            <person name="Liber J."/>
            <person name="Desiro A."/>
            <person name="Na H."/>
            <person name="Kennedy M."/>
            <person name="Barry K."/>
            <person name="Grigoriev I.V."/>
            <person name="Miller A.N."/>
            <person name="O'Donnell K."/>
            <person name="Stajich J.E."/>
            <person name="Bonito G."/>
        </authorList>
    </citation>
    <scope>NUCLEOTIDE SEQUENCE</scope>
    <source>
        <strain evidence="3">NRRL 28262</strain>
    </source>
</reference>
<protein>
    <submittedName>
        <fullName evidence="3">Uncharacterized protein</fullName>
    </submittedName>
</protein>
<comment type="caution">
    <text evidence="3">The sequence shown here is derived from an EMBL/GenBank/DDBJ whole genome shotgun (WGS) entry which is preliminary data.</text>
</comment>
<organism evidence="3 4">
    <name type="scientific">Linnemannia exigua</name>
    <dbReference type="NCBI Taxonomy" id="604196"/>
    <lineage>
        <taxon>Eukaryota</taxon>
        <taxon>Fungi</taxon>
        <taxon>Fungi incertae sedis</taxon>
        <taxon>Mucoromycota</taxon>
        <taxon>Mortierellomycotina</taxon>
        <taxon>Mortierellomycetes</taxon>
        <taxon>Mortierellales</taxon>
        <taxon>Mortierellaceae</taxon>
        <taxon>Linnemannia</taxon>
    </lineage>
</organism>
<proteinExistence type="predicted"/>
<feature type="transmembrane region" description="Helical" evidence="2">
    <location>
        <begin position="197"/>
        <end position="225"/>
    </location>
</feature>